<accession>A0A3R9E9U3</accession>
<reference evidence="2" key="1">
    <citation type="submission" date="2018-12" db="EMBL/GenBank/DDBJ databases">
        <title>Bacillus chawlae sp. nov., Bacillus glennii sp. nov., and Bacillus saganii sp. nov. Isolated from the Vehicle Assembly Building at Kennedy Space Center where the Viking Spacecraft were Assembled.</title>
        <authorList>
            <person name="Seuylemezian A."/>
            <person name="Vaishampayan P."/>
        </authorList>
    </citation>
    <scope>NUCLEOTIDE SEQUENCE [LARGE SCALE GENOMIC DNA]</scope>
    <source>
        <strain evidence="2">DSM 13966</strain>
    </source>
</reference>
<dbReference type="OrthoDB" id="9795531at2"/>
<protein>
    <recommendedName>
        <fullName evidence="3">Thioredoxin</fullName>
    </recommendedName>
</protein>
<name>A0A3R9E9U3_9BACI</name>
<dbReference type="Proteomes" id="UP000279911">
    <property type="component" value="Unassembled WGS sequence"/>
</dbReference>
<dbReference type="AlphaFoldDB" id="A0A3R9E9U3"/>
<evidence type="ECO:0000313" key="2">
    <source>
        <dbReference type="Proteomes" id="UP000279911"/>
    </source>
</evidence>
<evidence type="ECO:0000313" key="1">
    <source>
        <dbReference type="EMBL" id="RSD29198.1"/>
    </source>
</evidence>
<dbReference type="EMBL" id="RSFW01000002">
    <property type="protein sequence ID" value="RSD29198.1"/>
    <property type="molecule type" value="Genomic_DNA"/>
</dbReference>
<comment type="caution">
    <text evidence="1">The sequence shown here is derived from an EMBL/GenBank/DDBJ whole genome shotgun (WGS) entry which is preliminary data.</text>
</comment>
<evidence type="ECO:0008006" key="3">
    <source>
        <dbReference type="Google" id="ProtNLM"/>
    </source>
</evidence>
<gene>
    <name evidence="1" type="ORF">EJA10_00665</name>
</gene>
<proteinExistence type="predicted"/>
<organism evidence="1 2">
    <name type="scientific">Mesobacillus subterraneus</name>
    <dbReference type="NCBI Taxonomy" id="285983"/>
    <lineage>
        <taxon>Bacteria</taxon>
        <taxon>Bacillati</taxon>
        <taxon>Bacillota</taxon>
        <taxon>Bacilli</taxon>
        <taxon>Bacillales</taxon>
        <taxon>Bacillaceae</taxon>
        <taxon>Mesobacillus</taxon>
    </lineage>
</organism>
<sequence>MSYEEINVQGDPEKEKQLKEVSGTAIVPAFIFTSTKLLFLKQKKVLIGFENNRSEIKKLVESLT</sequence>